<accession>A0A8J3YSW6</accession>
<evidence type="ECO:0000313" key="2">
    <source>
        <dbReference type="EMBL" id="GIJ50012.1"/>
    </source>
</evidence>
<reference evidence="2" key="1">
    <citation type="submission" date="2021-01" db="EMBL/GenBank/DDBJ databases">
        <title>Whole genome shotgun sequence of Virgisporangium aliadipatigenens NBRC 105644.</title>
        <authorList>
            <person name="Komaki H."/>
            <person name="Tamura T."/>
        </authorList>
    </citation>
    <scope>NUCLEOTIDE SEQUENCE</scope>
    <source>
        <strain evidence="2">NBRC 105644</strain>
    </source>
</reference>
<feature type="compositionally biased region" description="Basic and acidic residues" evidence="1">
    <location>
        <begin position="17"/>
        <end position="33"/>
    </location>
</feature>
<evidence type="ECO:0000256" key="1">
    <source>
        <dbReference type="SAM" id="MobiDB-lite"/>
    </source>
</evidence>
<name>A0A8J3YSW6_9ACTN</name>
<evidence type="ECO:0000313" key="3">
    <source>
        <dbReference type="Proteomes" id="UP000619260"/>
    </source>
</evidence>
<feature type="region of interest" description="Disordered" evidence="1">
    <location>
        <begin position="1"/>
        <end position="43"/>
    </location>
</feature>
<dbReference type="AlphaFoldDB" id="A0A8J3YSW6"/>
<protein>
    <submittedName>
        <fullName evidence="2">Uncharacterized protein</fullName>
    </submittedName>
</protein>
<sequence>MWRTAAANRSPTRTAHRPPEITEPRRRNDELSTHRKRRGAATQRIAADAWKADGWPYAEPVGAGIPGRDLTGTPGIGIEVKARRDLDLTGWLRQAVRNADADIPVLLVRPDRYGPATVDQWPAIVPHAVLRRLLRAAGYGTPTDTGSAK</sequence>
<keyword evidence="3" id="KW-1185">Reference proteome</keyword>
<proteinExistence type="predicted"/>
<dbReference type="EMBL" id="BOPF01000032">
    <property type="protein sequence ID" value="GIJ50012.1"/>
    <property type="molecule type" value="Genomic_DNA"/>
</dbReference>
<comment type="caution">
    <text evidence="2">The sequence shown here is derived from an EMBL/GenBank/DDBJ whole genome shotgun (WGS) entry which is preliminary data.</text>
</comment>
<organism evidence="2 3">
    <name type="scientific">Virgisporangium aliadipatigenens</name>
    <dbReference type="NCBI Taxonomy" id="741659"/>
    <lineage>
        <taxon>Bacteria</taxon>
        <taxon>Bacillati</taxon>
        <taxon>Actinomycetota</taxon>
        <taxon>Actinomycetes</taxon>
        <taxon>Micromonosporales</taxon>
        <taxon>Micromonosporaceae</taxon>
        <taxon>Virgisporangium</taxon>
    </lineage>
</organism>
<gene>
    <name evidence="2" type="ORF">Val02_68980</name>
</gene>
<dbReference type="Proteomes" id="UP000619260">
    <property type="component" value="Unassembled WGS sequence"/>
</dbReference>